<evidence type="ECO:0000259" key="10">
    <source>
        <dbReference type="Pfam" id="PF13622"/>
    </source>
</evidence>
<dbReference type="GO" id="GO:0047617">
    <property type="term" value="F:fatty acyl-CoA hydrolase activity"/>
    <property type="evidence" value="ECO:0007669"/>
    <property type="project" value="UniProtKB-EC"/>
</dbReference>
<evidence type="ECO:0000256" key="6">
    <source>
        <dbReference type="ARBA" id="ARBA00050943"/>
    </source>
</evidence>
<dbReference type="Pfam" id="PF13622">
    <property type="entry name" value="4HBT_3"/>
    <property type="match status" value="1"/>
</dbReference>
<dbReference type="CDD" id="cd03444">
    <property type="entry name" value="Thioesterase_II_repeat1"/>
    <property type="match status" value="1"/>
</dbReference>
<name>A0A844ZF79_9SPHN</name>
<comment type="catalytic activity">
    <reaction evidence="6">
        <text>a fatty acyl-CoA + H2O = a fatty acid + CoA + H(+)</text>
        <dbReference type="Rhea" id="RHEA:16781"/>
        <dbReference type="ChEBI" id="CHEBI:15377"/>
        <dbReference type="ChEBI" id="CHEBI:15378"/>
        <dbReference type="ChEBI" id="CHEBI:28868"/>
        <dbReference type="ChEBI" id="CHEBI:57287"/>
        <dbReference type="ChEBI" id="CHEBI:77636"/>
        <dbReference type="EC" id="3.1.2.20"/>
    </reaction>
    <physiologicalReaction direction="left-to-right" evidence="6">
        <dbReference type="Rhea" id="RHEA:16782"/>
    </physiologicalReaction>
</comment>
<protein>
    <recommendedName>
        <fullName evidence="7">Acyl-CoA thioesterase 2</fullName>
        <ecNumber evidence="5">3.1.2.20</ecNumber>
    </recommendedName>
    <alternativeName>
        <fullName evidence="8">Thioesterase II</fullName>
    </alternativeName>
</protein>
<dbReference type="Pfam" id="PF02551">
    <property type="entry name" value="Acyl_CoA_thio"/>
    <property type="match status" value="1"/>
</dbReference>
<evidence type="ECO:0000256" key="1">
    <source>
        <dbReference type="ARBA" id="ARBA00006538"/>
    </source>
</evidence>
<dbReference type="GO" id="GO:0009062">
    <property type="term" value="P:fatty acid catabolic process"/>
    <property type="evidence" value="ECO:0007669"/>
    <property type="project" value="TreeGrafter"/>
</dbReference>
<dbReference type="Proteomes" id="UP000433104">
    <property type="component" value="Unassembled WGS sequence"/>
</dbReference>
<dbReference type="Gene3D" id="2.40.160.210">
    <property type="entry name" value="Acyl-CoA thioesterase, double hotdog domain"/>
    <property type="match status" value="1"/>
</dbReference>
<evidence type="ECO:0000259" key="9">
    <source>
        <dbReference type="Pfam" id="PF02551"/>
    </source>
</evidence>
<dbReference type="RefSeq" id="WP_160683650.1">
    <property type="nucleotide sequence ID" value="NZ_WTYW01000003.1"/>
</dbReference>
<dbReference type="InterPro" id="IPR042171">
    <property type="entry name" value="Acyl-CoA_hotdog"/>
</dbReference>
<dbReference type="CDD" id="cd03445">
    <property type="entry name" value="Thioesterase_II_repeat2"/>
    <property type="match status" value="1"/>
</dbReference>
<keyword evidence="3" id="KW-0378">Hydrolase</keyword>
<dbReference type="PANTHER" id="PTHR11066:SF34">
    <property type="entry name" value="ACYL-COENZYME A THIOESTERASE 8"/>
    <property type="match status" value="1"/>
</dbReference>
<gene>
    <name evidence="11" type="ORF">GRI38_10865</name>
</gene>
<dbReference type="GO" id="GO:0005829">
    <property type="term" value="C:cytosol"/>
    <property type="evidence" value="ECO:0007669"/>
    <property type="project" value="TreeGrafter"/>
</dbReference>
<organism evidence="11 12">
    <name type="scientific">Parapontixanthobacter aurantiacus</name>
    <dbReference type="NCBI Taxonomy" id="1463599"/>
    <lineage>
        <taxon>Bacteria</taxon>
        <taxon>Pseudomonadati</taxon>
        <taxon>Pseudomonadota</taxon>
        <taxon>Alphaproteobacteria</taxon>
        <taxon>Sphingomonadales</taxon>
        <taxon>Erythrobacteraceae</taxon>
        <taxon>Parapontixanthobacter</taxon>
    </lineage>
</organism>
<keyword evidence="12" id="KW-1185">Reference proteome</keyword>
<feature type="domain" description="Acyl-CoA thioesterase-like N-terminal HotDog" evidence="10">
    <location>
        <begin position="43"/>
        <end position="122"/>
    </location>
</feature>
<comment type="caution">
    <text evidence="11">The sequence shown here is derived from an EMBL/GenBank/DDBJ whole genome shotgun (WGS) entry which is preliminary data.</text>
</comment>
<dbReference type="InterPro" id="IPR003703">
    <property type="entry name" value="Acyl_CoA_thio"/>
</dbReference>
<dbReference type="OrthoDB" id="9781019at2"/>
<evidence type="ECO:0000313" key="12">
    <source>
        <dbReference type="Proteomes" id="UP000433104"/>
    </source>
</evidence>
<proteinExistence type="inferred from homology"/>
<dbReference type="EC" id="3.1.2.20" evidence="5"/>
<dbReference type="FunFam" id="2.40.160.210:FF:000001">
    <property type="entry name" value="Acyl-CoA thioesterase II"/>
    <property type="match status" value="1"/>
</dbReference>
<evidence type="ECO:0000256" key="7">
    <source>
        <dbReference type="ARBA" id="ARBA00071120"/>
    </source>
</evidence>
<dbReference type="EMBL" id="WTYW01000003">
    <property type="protein sequence ID" value="MXO86525.1"/>
    <property type="molecule type" value="Genomic_DNA"/>
</dbReference>
<dbReference type="InterPro" id="IPR049449">
    <property type="entry name" value="TesB_ACOT8-like_N"/>
</dbReference>
<evidence type="ECO:0000313" key="11">
    <source>
        <dbReference type="EMBL" id="MXO86525.1"/>
    </source>
</evidence>
<evidence type="ECO:0000256" key="4">
    <source>
        <dbReference type="ARBA" id="ARBA00023098"/>
    </source>
</evidence>
<evidence type="ECO:0000256" key="2">
    <source>
        <dbReference type="ARBA" id="ARBA00011881"/>
    </source>
</evidence>
<evidence type="ECO:0000256" key="3">
    <source>
        <dbReference type="ARBA" id="ARBA00022801"/>
    </source>
</evidence>
<keyword evidence="4" id="KW-0443">Lipid metabolism</keyword>
<reference evidence="11 12" key="1">
    <citation type="submission" date="2019-12" db="EMBL/GenBank/DDBJ databases">
        <title>Genomic-based taxomic classification of the family Erythrobacteraceae.</title>
        <authorList>
            <person name="Xu L."/>
        </authorList>
    </citation>
    <scope>NUCLEOTIDE SEQUENCE [LARGE SCALE GENOMIC DNA]</scope>
    <source>
        <strain evidence="11 12">MCCC 1A09962</strain>
    </source>
</reference>
<evidence type="ECO:0000256" key="8">
    <source>
        <dbReference type="ARBA" id="ARBA00079653"/>
    </source>
</evidence>
<accession>A0A844ZF79</accession>
<comment type="subunit">
    <text evidence="2">Homotetramer.</text>
</comment>
<dbReference type="SUPFAM" id="SSF54637">
    <property type="entry name" value="Thioesterase/thiol ester dehydrase-isomerase"/>
    <property type="match status" value="2"/>
</dbReference>
<dbReference type="AlphaFoldDB" id="A0A844ZF79"/>
<dbReference type="PANTHER" id="PTHR11066">
    <property type="entry name" value="ACYL-COA THIOESTERASE"/>
    <property type="match status" value="1"/>
</dbReference>
<evidence type="ECO:0000256" key="5">
    <source>
        <dbReference type="ARBA" id="ARBA00038894"/>
    </source>
</evidence>
<dbReference type="GO" id="GO:0006637">
    <property type="term" value="P:acyl-CoA metabolic process"/>
    <property type="evidence" value="ECO:0007669"/>
    <property type="project" value="InterPro"/>
</dbReference>
<dbReference type="InterPro" id="IPR025652">
    <property type="entry name" value="TesB_C"/>
</dbReference>
<feature type="domain" description="Acyl-CoA thioesterase 2 C-terminal" evidence="9">
    <location>
        <begin position="171"/>
        <end position="279"/>
    </location>
</feature>
<sequence>MDAETNDASGNRNEEQNVREFVDLLSVERIDANLFEGRRLSVKIGRVFGGQVVAQALSATEGTVEDDRIPHSMHAYFMRPGDENKPILYRVERERDGRSFSTRRVVAEQHGKPILSASINFQVPEEGLSHQIEMPDVPPPEDVAPIPRGSFPRPIEMRPIFGFGDVRGGEKGDPAMQLWFKPTAPLPDDAAIHRWVLGHTSDSNLLGPAMRPHGVSWQTPGYQNTSLDHSLWFHHDFRVDDWLLYVAESPWSGSARGLSFGRFFTRDGKLIASAAQEGLIRQVGQKG</sequence>
<comment type="similarity">
    <text evidence="1">Belongs to the C/M/P thioester hydrolase family.</text>
</comment>
<dbReference type="InterPro" id="IPR029069">
    <property type="entry name" value="HotDog_dom_sf"/>
</dbReference>